<dbReference type="InterPro" id="IPR018303">
    <property type="entry name" value="ATPase_P-typ_P_site"/>
</dbReference>
<evidence type="ECO:0000256" key="1">
    <source>
        <dbReference type="ARBA" id="ARBA00004127"/>
    </source>
</evidence>
<dbReference type="InterPro" id="IPR027256">
    <property type="entry name" value="P-typ_ATPase_IB"/>
</dbReference>
<dbReference type="Gene3D" id="3.40.1110.10">
    <property type="entry name" value="Calcium-transporting ATPase, cytoplasmic domain N"/>
    <property type="match status" value="1"/>
</dbReference>
<feature type="transmembrane region" description="Helical" evidence="10">
    <location>
        <begin position="752"/>
        <end position="771"/>
    </location>
</feature>
<dbReference type="InterPro" id="IPR059000">
    <property type="entry name" value="ATPase_P-type_domA"/>
</dbReference>
<dbReference type="PANTHER" id="PTHR43520:SF8">
    <property type="entry name" value="P-TYPE CU(+) TRANSPORTER"/>
    <property type="match status" value="1"/>
</dbReference>
<dbReference type="SUPFAM" id="SSF56784">
    <property type="entry name" value="HAD-like"/>
    <property type="match status" value="1"/>
</dbReference>
<feature type="transmembrane region" description="Helical" evidence="10">
    <location>
        <begin position="230"/>
        <end position="252"/>
    </location>
</feature>
<dbReference type="InterPro" id="IPR001757">
    <property type="entry name" value="P_typ_ATPase"/>
</dbReference>
<keyword evidence="10" id="KW-1003">Cell membrane</keyword>
<evidence type="ECO:0000256" key="8">
    <source>
        <dbReference type="ARBA" id="ARBA00022989"/>
    </source>
</evidence>
<proteinExistence type="inferred from homology"/>
<feature type="transmembrane region" description="Helical" evidence="10">
    <location>
        <begin position="192"/>
        <end position="210"/>
    </location>
</feature>
<dbReference type="InterPro" id="IPR023299">
    <property type="entry name" value="ATPase_P-typ_cyto_dom_N"/>
</dbReference>
<feature type="transmembrane region" description="Helical" evidence="10">
    <location>
        <begin position="437"/>
        <end position="462"/>
    </location>
</feature>
<dbReference type="InterPro" id="IPR036163">
    <property type="entry name" value="HMA_dom_sf"/>
</dbReference>
<dbReference type="InterPro" id="IPR036412">
    <property type="entry name" value="HAD-like_sf"/>
</dbReference>
<dbReference type="CDD" id="cd00371">
    <property type="entry name" value="HMA"/>
    <property type="match status" value="2"/>
</dbReference>
<keyword evidence="8 10" id="KW-1133">Transmembrane helix</keyword>
<evidence type="ECO:0000256" key="10">
    <source>
        <dbReference type="RuleBase" id="RU362081"/>
    </source>
</evidence>
<dbReference type="NCBIfam" id="TIGR01494">
    <property type="entry name" value="ATPase_P-type"/>
    <property type="match status" value="1"/>
</dbReference>
<feature type="transmembrane region" description="Helical" evidence="10">
    <location>
        <begin position="777"/>
        <end position="795"/>
    </location>
</feature>
<dbReference type="PRINTS" id="PR00119">
    <property type="entry name" value="CATATPASE"/>
</dbReference>
<dbReference type="InterPro" id="IPR023214">
    <property type="entry name" value="HAD_sf"/>
</dbReference>
<evidence type="ECO:0000259" key="11">
    <source>
        <dbReference type="PROSITE" id="PS50846"/>
    </source>
</evidence>
<dbReference type="PANTHER" id="PTHR43520">
    <property type="entry name" value="ATP7, ISOFORM B"/>
    <property type="match status" value="1"/>
</dbReference>
<keyword evidence="5 10" id="KW-0547">Nucleotide-binding</keyword>
<evidence type="ECO:0000256" key="4">
    <source>
        <dbReference type="ARBA" id="ARBA00022723"/>
    </source>
</evidence>
<gene>
    <name evidence="12" type="ORF">VK792_08750</name>
</gene>
<dbReference type="CDD" id="cd02094">
    <property type="entry name" value="P-type_ATPase_Cu-like"/>
    <property type="match status" value="1"/>
</dbReference>
<dbReference type="PROSITE" id="PS50846">
    <property type="entry name" value="HMA_2"/>
    <property type="match status" value="2"/>
</dbReference>
<dbReference type="InterPro" id="IPR044492">
    <property type="entry name" value="P_typ_ATPase_HD_dom"/>
</dbReference>
<dbReference type="RefSeq" id="WP_326297088.1">
    <property type="nucleotide sequence ID" value="NZ_JAYLLH010000009.1"/>
</dbReference>
<dbReference type="SFLD" id="SFLDF00027">
    <property type="entry name" value="p-type_atpase"/>
    <property type="match status" value="1"/>
</dbReference>
<dbReference type="SFLD" id="SFLDS00003">
    <property type="entry name" value="Haloacid_Dehalogenase"/>
    <property type="match status" value="1"/>
</dbReference>
<dbReference type="NCBIfam" id="TIGR01511">
    <property type="entry name" value="ATPase-IB1_Cu"/>
    <property type="match status" value="1"/>
</dbReference>
<dbReference type="InterPro" id="IPR008250">
    <property type="entry name" value="ATPase_P-typ_transduc_dom_A_sf"/>
</dbReference>
<keyword evidence="3 10" id="KW-0812">Transmembrane</keyword>
<evidence type="ECO:0000256" key="5">
    <source>
        <dbReference type="ARBA" id="ARBA00022741"/>
    </source>
</evidence>
<feature type="transmembrane region" description="Helical" evidence="10">
    <location>
        <begin position="411"/>
        <end position="431"/>
    </location>
</feature>
<evidence type="ECO:0000256" key="3">
    <source>
        <dbReference type="ARBA" id="ARBA00022692"/>
    </source>
</evidence>
<evidence type="ECO:0000256" key="2">
    <source>
        <dbReference type="ARBA" id="ARBA00006024"/>
    </source>
</evidence>
<dbReference type="InterPro" id="IPR023298">
    <property type="entry name" value="ATPase_P-typ_TM_dom_sf"/>
</dbReference>
<feature type="transmembrane region" description="Helical" evidence="10">
    <location>
        <begin position="258"/>
        <end position="277"/>
    </location>
</feature>
<feature type="domain" description="HMA" evidence="11">
    <location>
        <begin position="68"/>
        <end position="134"/>
    </location>
</feature>
<evidence type="ECO:0000256" key="9">
    <source>
        <dbReference type="ARBA" id="ARBA00023136"/>
    </source>
</evidence>
<dbReference type="InterPro" id="IPR006121">
    <property type="entry name" value="HMA_dom"/>
</dbReference>
<evidence type="ECO:0000256" key="7">
    <source>
        <dbReference type="ARBA" id="ARBA00022967"/>
    </source>
</evidence>
<dbReference type="SFLD" id="SFLDG00002">
    <property type="entry name" value="C1.7:_P-type_atpase_like"/>
    <property type="match status" value="1"/>
</dbReference>
<dbReference type="Gene3D" id="3.40.50.1000">
    <property type="entry name" value="HAD superfamily/HAD-like"/>
    <property type="match status" value="1"/>
</dbReference>
<dbReference type="PROSITE" id="PS01229">
    <property type="entry name" value="COF_2"/>
    <property type="match status" value="1"/>
</dbReference>
<dbReference type="Pfam" id="PF00122">
    <property type="entry name" value="E1-E2_ATPase"/>
    <property type="match status" value="1"/>
</dbReference>
<keyword evidence="4 10" id="KW-0479">Metal-binding</keyword>
<protein>
    <submittedName>
        <fullName evidence="12">Heavy metal translocating P-type ATPase</fullName>
    </submittedName>
</protein>
<dbReference type="InterPro" id="IPR017969">
    <property type="entry name" value="Heavy-metal-associated_CS"/>
</dbReference>
<dbReference type="SUPFAM" id="SSF81665">
    <property type="entry name" value="Calcium ATPase, transmembrane domain M"/>
    <property type="match status" value="1"/>
</dbReference>
<reference evidence="12 13" key="1">
    <citation type="submission" date="2024-01" db="EMBL/GenBank/DDBJ databases">
        <title>Mesobacterium rodlantinim sp. nov., isolated from shallow sea hydrothermal systems off Kueishantao Island.</title>
        <authorList>
            <person name="Su Z."/>
            <person name="Tang K."/>
        </authorList>
    </citation>
    <scope>NUCLEOTIDE SEQUENCE [LARGE SCALE GENOMIC DNA]</scope>
    <source>
        <strain evidence="12 13">TK19101</strain>
    </source>
</reference>
<accession>A0ABU6HGZ1</accession>
<evidence type="ECO:0000313" key="12">
    <source>
        <dbReference type="EMBL" id="MEC3861372.1"/>
    </source>
</evidence>
<keyword evidence="13" id="KW-1185">Reference proteome</keyword>
<comment type="subcellular location">
    <subcellularLocation>
        <location evidence="10">Cell membrane</location>
    </subcellularLocation>
    <subcellularLocation>
        <location evidence="1">Endomembrane system</location>
        <topology evidence="1">Multi-pass membrane protein</topology>
    </subcellularLocation>
</comment>
<keyword evidence="9 10" id="KW-0472">Membrane</keyword>
<feature type="transmembrane region" description="Helical" evidence="10">
    <location>
        <begin position="157"/>
        <end position="177"/>
    </location>
</feature>
<evidence type="ECO:0000256" key="6">
    <source>
        <dbReference type="ARBA" id="ARBA00022840"/>
    </source>
</evidence>
<sequence length="824" mass="85352">MEQVLKFDVERLSCAGCAGRAQRALQGVEGVEDASVNIATKAATVTGAVSAGALQAALTKAGYPGRETRSRLSITGMTCASCSARVETALQKVPGVLSATVNLANQSAEIRHLHGSVDPATLARTVSNTGYPAEPVTTGAEADDRSAKEHDALRRDLIIAGTLTFPVFVAEMGGHLFPPLHHWLLGTLGQGTFWFFQFVLITAVLAWPGLRFYRIGLPLLAKGAPDMNSLVALGTLAAWSYSTVALFAPALLPDGARAVYFEAAGVIVTLILLGRWLESRAKGQTGAAIRALIGLRPDTARVERDGTVVEIPVEDVVPGDLLHLRPGERVAVDGTVQSGGSWIDESMITGEPIPVQKSEGASVVAGTINGQGALTYRATSVGADTLLARIVAMVEDAQGARLPVQALADKVVLWFVPAVLLVAAITFAFWFDLGPQPSLGLALVAGVSVLIIACPCAMGLATPTSIMVGTGRAAQMGVLFRKGDALQRLQDVRVVAFDKTGTLTEGKPVLTGRAAAAGFDADKVLHLAASAEAGSEHPIARAMEAACPDPLLPAENVQAIAGFGLSATVDGKALLIGAPRLMEREGIAMDPLTDALTTFETRGETPILVAVDGQLAAVFSVSDPLKSTARNAIAALHDAGLAVALITGDTEATASAIARQAGIDHVVAGVLPDGKVKALENLRKAHGAVAFVGDGINDAPALAAAEVGIAMGTGTDVAIETGDIVLVSGDPQAVVNARHISARTMRNIRQNLFWAFGYNIVLIPVAAGVFYPLTGLMLSPMLAAGAMALSSVFVVSNALRLRRIDPVTAPATHHHRAATAQPAE</sequence>
<dbReference type="SUPFAM" id="SSF55008">
    <property type="entry name" value="HMA, heavy metal-associated domain"/>
    <property type="match status" value="2"/>
</dbReference>
<dbReference type="SUPFAM" id="SSF81653">
    <property type="entry name" value="Calcium ATPase, transduction domain A"/>
    <property type="match status" value="1"/>
</dbReference>
<dbReference type="Pfam" id="PF00403">
    <property type="entry name" value="HMA"/>
    <property type="match status" value="2"/>
</dbReference>
<comment type="caution">
    <text evidence="12">The sequence shown here is derived from an EMBL/GenBank/DDBJ whole genome shotgun (WGS) entry which is preliminary data.</text>
</comment>
<dbReference type="NCBIfam" id="TIGR01525">
    <property type="entry name" value="ATPase-IB_hvy"/>
    <property type="match status" value="1"/>
</dbReference>
<keyword evidence="7" id="KW-1278">Translocase</keyword>
<dbReference type="Gene3D" id="3.30.70.100">
    <property type="match status" value="2"/>
</dbReference>
<dbReference type="Pfam" id="PF00702">
    <property type="entry name" value="Hydrolase"/>
    <property type="match status" value="1"/>
</dbReference>
<evidence type="ECO:0000313" key="13">
    <source>
        <dbReference type="Proteomes" id="UP001348149"/>
    </source>
</evidence>
<dbReference type="Proteomes" id="UP001348149">
    <property type="component" value="Unassembled WGS sequence"/>
</dbReference>
<organism evidence="12 13">
    <name type="scientific">Mesobacterium hydrothermale</name>
    <dbReference type="NCBI Taxonomy" id="3111907"/>
    <lineage>
        <taxon>Bacteria</taxon>
        <taxon>Pseudomonadati</taxon>
        <taxon>Pseudomonadota</taxon>
        <taxon>Alphaproteobacteria</taxon>
        <taxon>Rhodobacterales</taxon>
        <taxon>Roseobacteraceae</taxon>
        <taxon>Mesobacterium</taxon>
    </lineage>
</organism>
<feature type="domain" description="HMA" evidence="11">
    <location>
        <begin position="3"/>
        <end position="66"/>
    </location>
</feature>
<dbReference type="PROSITE" id="PS01047">
    <property type="entry name" value="HMA_1"/>
    <property type="match status" value="1"/>
</dbReference>
<dbReference type="PROSITE" id="PS00154">
    <property type="entry name" value="ATPASE_E1_E2"/>
    <property type="match status" value="1"/>
</dbReference>
<keyword evidence="6 10" id="KW-0067">ATP-binding</keyword>
<dbReference type="EMBL" id="JAYLLH010000009">
    <property type="protein sequence ID" value="MEC3861372.1"/>
    <property type="molecule type" value="Genomic_DNA"/>
</dbReference>
<name>A0ABU6HGZ1_9RHOB</name>
<dbReference type="Gene3D" id="2.70.150.10">
    <property type="entry name" value="Calcium-transporting ATPase, cytoplasmic transduction domain A"/>
    <property type="match status" value="1"/>
</dbReference>
<comment type="similarity">
    <text evidence="2 10">Belongs to the cation transport ATPase (P-type) (TC 3.A.3) family. Type IB subfamily.</text>
</comment>